<comment type="pathway">
    <text evidence="1 8">Amino-acid biosynthesis; L-histidine biosynthesis; L-histidine from 5-phospho-alpha-D-ribose 1-diphosphate: step 8/9.</text>
</comment>
<dbReference type="GO" id="GO:0005737">
    <property type="term" value="C:cytoplasm"/>
    <property type="evidence" value="ECO:0007669"/>
    <property type="project" value="TreeGrafter"/>
</dbReference>
<comment type="similarity">
    <text evidence="2 8">Belongs to the PHP hydrolase family. HisK subfamily.</text>
</comment>
<keyword evidence="6 8" id="KW-0368">Histidine biosynthesis</keyword>
<evidence type="ECO:0000313" key="11">
    <source>
        <dbReference type="Proteomes" id="UP000265801"/>
    </source>
</evidence>
<dbReference type="GO" id="GO:0004401">
    <property type="term" value="F:histidinol-phosphatase activity"/>
    <property type="evidence" value="ECO:0007669"/>
    <property type="project" value="UniProtKB-UniRule"/>
</dbReference>
<feature type="domain" description="PHP" evidence="9">
    <location>
        <begin position="4"/>
        <end position="201"/>
    </location>
</feature>
<dbReference type="SUPFAM" id="SSF89550">
    <property type="entry name" value="PHP domain-like"/>
    <property type="match status" value="1"/>
</dbReference>
<evidence type="ECO:0000313" key="10">
    <source>
        <dbReference type="EMBL" id="RIW35728.1"/>
    </source>
</evidence>
<evidence type="ECO:0000256" key="1">
    <source>
        <dbReference type="ARBA" id="ARBA00004970"/>
    </source>
</evidence>
<dbReference type="Pfam" id="PF02811">
    <property type="entry name" value="PHP"/>
    <property type="match status" value="1"/>
</dbReference>
<reference evidence="10 11" key="1">
    <citation type="submission" date="2018-09" db="EMBL/GenBank/DDBJ databases">
        <title>Bacillus saliacetes sp. nov., isolated from Thai shrimp paste (Ka-pi).</title>
        <authorList>
            <person name="Daroonpunt R."/>
            <person name="Tanasupawat S."/>
            <person name="Yiamsombut S."/>
        </authorList>
    </citation>
    <scope>NUCLEOTIDE SEQUENCE [LARGE SCALE GENOMIC DNA]</scope>
    <source>
        <strain evidence="10 11">SKP7-4</strain>
    </source>
</reference>
<dbReference type="AlphaFoldDB" id="A0A3A1R556"/>
<keyword evidence="5 8" id="KW-0378">Hydrolase</keyword>
<keyword evidence="11" id="KW-1185">Reference proteome</keyword>
<dbReference type="PANTHER" id="PTHR21039:SF0">
    <property type="entry name" value="HISTIDINOL-PHOSPHATASE"/>
    <property type="match status" value="1"/>
</dbReference>
<comment type="catalytic activity">
    <reaction evidence="7 8">
        <text>L-histidinol phosphate + H2O = L-histidinol + phosphate</text>
        <dbReference type="Rhea" id="RHEA:14465"/>
        <dbReference type="ChEBI" id="CHEBI:15377"/>
        <dbReference type="ChEBI" id="CHEBI:43474"/>
        <dbReference type="ChEBI" id="CHEBI:57699"/>
        <dbReference type="ChEBI" id="CHEBI:57980"/>
        <dbReference type="EC" id="3.1.3.15"/>
    </reaction>
</comment>
<sequence>MKVDGHIHSPYCPHGTKDSFHEYIEKAIKLGYEGITFTEHAPLPAGFKDPVPDQDSGMKEEYLEEYIADLEELKKIYKGNIIIKTGLEVDFIEGYEEETGRFLDSIGPYLDDSLLSVHFLLRNGTYDCLDFSKENFGRMIDSYGTADSIHQTYYKTVLKSVKANLGKYKPNRIGHITLADKFKKDFPPAGSFGKEIQEVLDEMALRHMELDYNGAGYSKKGCGVSYPPPDIARKAHEMGIPLVYGSDAHQAKDLNQGRDRMIV</sequence>
<evidence type="ECO:0000259" key="9">
    <source>
        <dbReference type="Pfam" id="PF02811"/>
    </source>
</evidence>
<dbReference type="InterPro" id="IPR004013">
    <property type="entry name" value="PHP_dom"/>
</dbReference>
<dbReference type="EMBL" id="QXIR01000007">
    <property type="protein sequence ID" value="RIW35728.1"/>
    <property type="molecule type" value="Genomic_DNA"/>
</dbReference>
<proteinExistence type="inferred from homology"/>
<dbReference type="OrthoDB" id="9775255at2"/>
<dbReference type="Gene3D" id="3.20.20.140">
    <property type="entry name" value="Metal-dependent hydrolases"/>
    <property type="match status" value="1"/>
</dbReference>
<evidence type="ECO:0000256" key="3">
    <source>
        <dbReference type="ARBA" id="ARBA00013085"/>
    </source>
</evidence>
<dbReference type="EC" id="3.1.3.15" evidence="3 8"/>
<dbReference type="InterPro" id="IPR010140">
    <property type="entry name" value="Histidinol_P_phosphatase_HisJ"/>
</dbReference>
<name>A0A3A1R556_9BACI</name>
<keyword evidence="4 8" id="KW-0028">Amino-acid biosynthesis</keyword>
<evidence type="ECO:0000256" key="6">
    <source>
        <dbReference type="ARBA" id="ARBA00023102"/>
    </source>
</evidence>
<dbReference type="NCBIfam" id="NF005996">
    <property type="entry name" value="PRK08123.1"/>
    <property type="match status" value="1"/>
</dbReference>
<dbReference type="RefSeq" id="WP_119546293.1">
    <property type="nucleotide sequence ID" value="NZ_QXIR01000007.1"/>
</dbReference>
<comment type="caution">
    <text evidence="10">The sequence shown here is derived from an EMBL/GenBank/DDBJ whole genome shotgun (WGS) entry which is preliminary data.</text>
</comment>
<dbReference type="UniPathway" id="UPA00031">
    <property type="reaction ID" value="UER00013"/>
</dbReference>
<protein>
    <recommendedName>
        <fullName evidence="3 8">Histidinol-phosphatase</fullName>
        <shortName evidence="8">HolPase</shortName>
        <ecNumber evidence="3 8">3.1.3.15</ecNumber>
    </recommendedName>
</protein>
<dbReference type="NCBIfam" id="TIGR01856">
    <property type="entry name" value="hisJ_fam"/>
    <property type="match status" value="1"/>
</dbReference>
<gene>
    <name evidence="10" type="primary">hisJ</name>
    <name evidence="10" type="ORF">D3H55_07565</name>
</gene>
<evidence type="ECO:0000256" key="8">
    <source>
        <dbReference type="RuleBase" id="RU366003"/>
    </source>
</evidence>
<dbReference type="InterPro" id="IPR016195">
    <property type="entry name" value="Pol/histidinol_Pase-like"/>
</dbReference>
<evidence type="ECO:0000256" key="7">
    <source>
        <dbReference type="ARBA" id="ARBA00049158"/>
    </source>
</evidence>
<organism evidence="10 11">
    <name type="scientific">Bacillus salacetis</name>
    <dbReference type="NCBI Taxonomy" id="2315464"/>
    <lineage>
        <taxon>Bacteria</taxon>
        <taxon>Bacillati</taxon>
        <taxon>Bacillota</taxon>
        <taxon>Bacilli</taxon>
        <taxon>Bacillales</taxon>
        <taxon>Bacillaceae</taxon>
        <taxon>Bacillus</taxon>
    </lineage>
</organism>
<dbReference type="CDD" id="cd12110">
    <property type="entry name" value="PHP_HisPPase_Hisj_like"/>
    <property type="match status" value="1"/>
</dbReference>
<dbReference type="GO" id="GO:0000105">
    <property type="term" value="P:L-histidine biosynthetic process"/>
    <property type="evidence" value="ECO:0007669"/>
    <property type="project" value="UniProtKB-UniRule"/>
</dbReference>
<dbReference type="PANTHER" id="PTHR21039">
    <property type="entry name" value="HISTIDINOL PHOSPHATASE-RELATED"/>
    <property type="match status" value="1"/>
</dbReference>
<evidence type="ECO:0000256" key="4">
    <source>
        <dbReference type="ARBA" id="ARBA00022605"/>
    </source>
</evidence>
<dbReference type="Proteomes" id="UP000265801">
    <property type="component" value="Unassembled WGS sequence"/>
</dbReference>
<evidence type="ECO:0000256" key="5">
    <source>
        <dbReference type="ARBA" id="ARBA00022801"/>
    </source>
</evidence>
<accession>A0A3A1R556</accession>
<evidence type="ECO:0000256" key="2">
    <source>
        <dbReference type="ARBA" id="ARBA00009152"/>
    </source>
</evidence>